<keyword evidence="1" id="KW-1133">Transmembrane helix</keyword>
<keyword evidence="1" id="KW-0812">Transmembrane</keyword>
<proteinExistence type="predicted"/>
<evidence type="ECO:0000313" key="2">
    <source>
        <dbReference type="EMBL" id="RUT01777.1"/>
    </source>
</evidence>
<protein>
    <submittedName>
        <fullName evidence="2">Uncharacterized protein</fullName>
    </submittedName>
</protein>
<dbReference type="AlphaFoldDB" id="A0A433V6R9"/>
<name>A0A433V6R9_9CYAN</name>
<gene>
    <name evidence="2" type="ORF">DSM106972_064000</name>
</gene>
<feature type="transmembrane region" description="Helical" evidence="1">
    <location>
        <begin position="26"/>
        <end position="52"/>
    </location>
</feature>
<dbReference type="RefSeq" id="WP_233787927.1">
    <property type="nucleotide sequence ID" value="NZ_RSCL01000018.1"/>
</dbReference>
<organism evidence="2 3">
    <name type="scientific">Dulcicalothrix desertica PCC 7102</name>
    <dbReference type="NCBI Taxonomy" id="232991"/>
    <lineage>
        <taxon>Bacteria</taxon>
        <taxon>Bacillati</taxon>
        <taxon>Cyanobacteriota</taxon>
        <taxon>Cyanophyceae</taxon>
        <taxon>Nostocales</taxon>
        <taxon>Calotrichaceae</taxon>
        <taxon>Dulcicalothrix</taxon>
    </lineage>
</organism>
<comment type="caution">
    <text evidence="2">The sequence shown here is derived from an EMBL/GenBank/DDBJ whole genome shotgun (WGS) entry which is preliminary data.</text>
</comment>
<dbReference type="Proteomes" id="UP000271624">
    <property type="component" value="Unassembled WGS sequence"/>
</dbReference>
<accession>A0A433V6R9</accession>
<keyword evidence="3" id="KW-1185">Reference proteome</keyword>
<reference evidence="2" key="2">
    <citation type="journal article" date="2019" name="Genome Biol. Evol.">
        <title>Day and night: Metabolic profiles and evolutionary relationships of six axenic non-marine cyanobacteria.</title>
        <authorList>
            <person name="Will S.E."/>
            <person name="Henke P."/>
            <person name="Boedeker C."/>
            <person name="Huang S."/>
            <person name="Brinkmann H."/>
            <person name="Rohde M."/>
            <person name="Jarek M."/>
            <person name="Friedl T."/>
            <person name="Seufert S."/>
            <person name="Schumacher M."/>
            <person name="Overmann J."/>
            <person name="Neumann-Schaal M."/>
            <person name="Petersen J."/>
        </authorList>
    </citation>
    <scope>NUCLEOTIDE SEQUENCE [LARGE SCALE GENOMIC DNA]</scope>
    <source>
        <strain evidence="2">PCC 7102</strain>
    </source>
</reference>
<keyword evidence="1" id="KW-0472">Membrane</keyword>
<dbReference type="EMBL" id="RSCL01000018">
    <property type="protein sequence ID" value="RUT01777.1"/>
    <property type="molecule type" value="Genomic_DNA"/>
</dbReference>
<reference evidence="2" key="1">
    <citation type="submission" date="2018-12" db="EMBL/GenBank/DDBJ databases">
        <authorList>
            <person name="Will S."/>
            <person name="Neumann-Schaal M."/>
            <person name="Henke P."/>
        </authorList>
    </citation>
    <scope>NUCLEOTIDE SEQUENCE</scope>
    <source>
        <strain evidence="2">PCC 7102</strain>
    </source>
</reference>
<evidence type="ECO:0000256" key="1">
    <source>
        <dbReference type="SAM" id="Phobius"/>
    </source>
</evidence>
<sequence>MKLQYYKRQHNQIIVNPSLKLKKINIILISTFLIVKLLVAGCLTIQFIGYLINYYNQTGNSYPTSLPWINNKSECEHRGREWQGEKCWDSEHNMLF</sequence>
<evidence type="ECO:0000313" key="3">
    <source>
        <dbReference type="Proteomes" id="UP000271624"/>
    </source>
</evidence>